<sequence length="436" mass="48664">MGYRRTFFRIVYRSIYVLLYVLLFALLLVTPADAVERSLRNEQNYNVWILAICYIATILIVICIYALRLYVNKTVLSSIPKTWVPIDRSDLKKAVYKMIQAGLNRNALIAYEARPRVKTHEEMLQRDQQVLQQAETQTRTPGILSRVSTAPEDLGSLFPPPRPPWGTIEHPGWASPTAPDLPNLQYATVLSELPNLIEAKALMLAPTDPMSQTDPPTLDAEAVALLRRRPSTHLRGYLDHLVSLGVLNHSDTTTDFLAKYEHARFSTRAINNARFQEIMNLFADILRSMRPLDPDTLDSFRGPDDDDSWAQSESDIDDHAPNETNPSTPGGPLSRSATLSTQGSVKRPARNSSAQTWRNYRTAPTSPGSKQLKRYSSGSSAGSFAQTRRPYPVNQPSTSSLRSKLSDDSRSVIRLATQQDSEGLPFVITLKPTAGS</sequence>
<dbReference type="GO" id="GO:0016020">
    <property type="term" value="C:membrane"/>
    <property type="evidence" value="ECO:0007669"/>
    <property type="project" value="UniProtKB-SubCell"/>
</dbReference>
<accession>A0A084AI65</accession>
<reference evidence="9 10" key="1">
    <citation type="journal article" date="2014" name="BMC Genomics">
        <title>Comparative genome sequencing reveals chemotype-specific gene clusters in the toxigenic black mold Stachybotrys.</title>
        <authorList>
            <person name="Semeiks J."/>
            <person name="Borek D."/>
            <person name="Otwinowski Z."/>
            <person name="Grishin N.V."/>
        </authorList>
    </citation>
    <scope>NUCLEOTIDE SEQUENCE [LARGE SCALE GENOMIC DNA]</scope>
    <source>
        <strain evidence="10">CBS 109288 / IBT 7711</strain>
    </source>
</reference>
<evidence type="ECO:0000256" key="6">
    <source>
        <dbReference type="ARBA" id="ARBA00023136"/>
    </source>
</evidence>
<dbReference type="PANTHER" id="PTHR40021:SF1">
    <property type="entry name" value="DEFECT AT LOW TEMPERATURE PROTEIN 1"/>
    <property type="match status" value="1"/>
</dbReference>
<keyword evidence="10" id="KW-1185">Reference proteome</keyword>
<evidence type="ECO:0000256" key="4">
    <source>
        <dbReference type="ARBA" id="ARBA00022692"/>
    </source>
</evidence>
<comment type="similarity">
    <text evidence="2 7">Belongs to the DLT1 family.</text>
</comment>
<dbReference type="HOGENOM" id="CLU_022833_2_0_1"/>
<evidence type="ECO:0000256" key="2">
    <source>
        <dbReference type="ARBA" id="ARBA00005550"/>
    </source>
</evidence>
<feature type="region of interest" description="Disordered" evidence="8">
    <location>
        <begin position="296"/>
        <end position="409"/>
    </location>
</feature>
<proteinExistence type="inferred from homology"/>
<dbReference type="InterPro" id="IPR038869">
    <property type="entry name" value="DLT1"/>
</dbReference>
<comment type="function">
    <text evidence="1 7">Required for growth under high-pressure and low-temperature conditions.</text>
</comment>
<feature type="compositionally biased region" description="Polar residues" evidence="8">
    <location>
        <begin position="335"/>
        <end position="386"/>
    </location>
</feature>
<evidence type="ECO:0000256" key="8">
    <source>
        <dbReference type="SAM" id="MobiDB-lite"/>
    </source>
</evidence>
<dbReference type="AlphaFoldDB" id="A0A084AI65"/>
<keyword evidence="6 7" id="KW-0472">Membrane</keyword>
<keyword evidence="4 7" id="KW-0812">Transmembrane</keyword>
<dbReference type="PANTHER" id="PTHR40021">
    <property type="entry name" value="DEFECT AT LOW TEMPERATURE PROTEIN 1"/>
    <property type="match status" value="1"/>
</dbReference>
<evidence type="ECO:0000256" key="7">
    <source>
        <dbReference type="RuleBase" id="RU367100"/>
    </source>
</evidence>
<gene>
    <name evidence="7" type="primary">DLT1</name>
    <name evidence="9" type="ORF">S7711_09555</name>
</gene>
<dbReference type="Proteomes" id="UP000028045">
    <property type="component" value="Unassembled WGS sequence"/>
</dbReference>
<evidence type="ECO:0000256" key="5">
    <source>
        <dbReference type="ARBA" id="ARBA00022989"/>
    </source>
</evidence>
<feature type="transmembrane region" description="Helical" evidence="7">
    <location>
        <begin position="48"/>
        <end position="71"/>
    </location>
</feature>
<evidence type="ECO:0000313" key="9">
    <source>
        <dbReference type="EMBL" id="KEY64994.1"/>
    </source>
</evidence>
<dbReference type="EMBL" id="KL648718">
    <property type="protein sequence ID" value="KEY64994.1"/>
    <property type="molecule type" value="Genomic_DNA"/>
</dbReference>
<organism evidence="9 10">
    <name type="scientific">Stachybotrys chartarum (strain CBS 109288 / IBT 7711)</name>
    <name type="common">Toxic black mold</name>
    <name type="synonym">Stilbospora chartarum</name>
    <dbReference type="NCBI Taxonomy" id="1280523"/>
    <lineage>
        <taxon>Eukaryota</taxon>
        <taxon>Fungi</taxon>
        <taxon>Dikarya</taxon>
        <taxon>Ascomycota</taxon>
        <taxon>Pezizomycotina</taxon>
        <taxon>Sordariomycetes</taxon>
        <taxon>Hypocreomycetidae</taxon>
        <taxon>Hypocreales</taxon>
        <taxon>Stachybotryaceae</taxon>
        <taxon>Stachybotrys</taxon>
    </lineage>
</organism>
<comment type="subcellular location">
    <subcellularLocation>
        <location evidence="7">Membrane</location>
        <topology evidence="7">Multi-pass membrane protein</topology>
    </subcellularLocation>
</comment>
<dbReference type="OrthoDB" id="4096362at2759"/>
<keyword evidence="5 7" id="KW-1133">Transmembrane helix</keyword>
<comment type="caution">
    <text evidence="7">Lacks conserved residue(s) required for the propagation of feature annotation.</text>
</comment>
<evidence type="ECO:0000256" key="1">
    <source>
        <dbReference type="ARBA" id="ARBA00002489"/>
    </source>
</evidence>
<evidence type="ECO:0000313" key="10">
    <source>
        <dbReference type="Proteomes" id="UP000028045"/>
    </source>
</evidence>
<protein>
    <recommendedName>
        <fullName evidence="3 7">Defect at low temperature protein 1</fullName>
    </recommendedName>
</protein>
<evidence type="ECO:0000256" key="3">
    <source>
        <dbReference type="ARBA" id="ARBA00021353"/>
    </source>
</evidence>
<name>A0A084AI65_STACB</name>